<evidence type="ECO:0000313" key="5">
    <source>
        <dbReference type="Proteomes" id="UP000076863"/>
    </source>
</evidence>
<feature type="compositionally biased region" description="Pro residues" evidence="1">
    <location>
        <begin position="52"/>
        <end position="75"/>
    </location>
</feature>
<keyword evidence="5" id="KW-1185">Reference proteome</keyword>
<feature type="domain" description="DUF7820" evidence="3">
    <location>
        <begin position="404"/>
        <end position="742"/>
    </location>
</feature>
<protein>
    <submittedName>
        <fullName evidence="4">Proteinrelated to glucan 1, 4-alpha-glucosidase</fullName>
    </submittedName>
</protein>
<accession>A0A162M576</accession>
<comment type="caution">
    <text evidence="4">The sequence shown here is derived from an EMBL/GenBank/DDBJ whole genome shotgun (WGS) entry which is preliminary data.</text>
</comment>
<dbReference type="Pfam" id="PF25130">
    <property type="entry name" value="DUF7820"/>
    <property type="match status" value="1"/>
</dbReference>
<dbReference type="OrthoDB" id="5384459at2759"/>
<proteinExistence type="predicted"/>
<feature type="region of interest" description="Disordered" evidence="1">
    <location>
        <begin position="611"/>
        <end position="632"/>
    </location>
</feature>
<gene>
    <name evidence="4" type="ORF">BBO_00947</name>
</gene>
<keyword evidence="2" id="KW-0812">Transmembrane</keyword>
<organism evidence="4 5">
    <name type="scientific">Beauveria brongniartii RCEF 3172</name>
    <dbReference type="NCBI Taxonomy" id="1081107"/>
    <lineage>
        <taxon>Eukaryota</taxon>
        <taxon>Fungi</taxon>
        <taxon>Dikarya</taxon>
        <taxon>Ascomycota</taxon>
        <taxon>Pezizomycotina</taxon>
        <taxon>Sordariomycetes</taxon>
        <taxon>Hypocreomycetidae</taxon>
        <taxon>Hypocreales</taxon>
        <taxon>Cordycipitaceae</taxon>
        <taxon>Beauveria</taxon>
        <taxon>Beauveria brongniartii</taxon>
    </lineage>
</organism>
<feature type="compositionally biased region" description="Polar residues" evidence="1">
    <location>
        <begin position="316"/>
        <end position="328"/>
    </location>
</feature>
<feature type="region of interest" description="Disordered" evidence="1">
    <location>
        <begin position="696"/>
        <end position="727"/>
    </location>
</feature>
<feature type="transmembrane region" description="Helical" evidence="2">
    <location>
        <begin position="353"/>
        <end position="379"/>
    </location>
</feature>
<dbReference type="InterPro" id="IPR056722">
    <property type="entry name" value="DUF7820"/>
</dbReference>
<dbReference type="Proteomes" id="UP000076863">
    <property type="component" value="Unassembled WGS sequence"/>
</dbReference>
<evidence type="ECO:0000259" key="3">
    <source>
        <dbReference type="Pfam" id="PF25130"/>
    </source>
</evidence>
<dbReference type="PANTHER" id="PTHR42078">
    <property type="entry name" value="GLUCAN 1, 4-ALPHA-GLUCOSIDASE"/>
    <property type="match status" value="1"/>
</dbReference>
<sequence>MDNSRRASGGSRQRSSSTSSSASTASTVSSITQEDYDLIASAAIPDGFRPSGPVPPSVRRPAPLPSGPLLPPPQAVNPSFSKWNHRPSSVVKAPRPHDSLAIRADGSNATNANQPGGNGVPPLRVEAPYRGPSNPVHPYGMYPQRTASNATDRSVRGNRPSSYTGPRGPTHPYTLYTQGTAAAPVEANQQVIPVGFTGLAAPYERQIGPDGEDIGDLLGPLGHTEELPPYSRYPEVAFSTKPAPGIATAVGSAPSSTQHAHNEEASGSGSAAATIVVPEVQNTAEVSQENPFASADDDLMPTISRHSRHSRHSIRTVSTYRDNPSSDETYSEKEPEIQTKWQRRARRKLWGVIPYWSICLVLVGLILGSVMGAVVGTVLTKSSSSKEKPPPPPPAANPDRNPSPTAVDIQPLPTVPTALLPLPIGAFSLPQLDGGGARRFCVKDTSQLAAWSCNMAFRFYSIDISPDATRSPTERYNLTLKPINNTQSQLLWGTQPPFIKDPVKLTLVNDSIDGDTRGPAWWSSVSYDKTVIVRDNDLTPKRKRDWVSPGLPAVLANVNSQRSRYMKPSYQPQPGDCMWVCTWPKTVLEILIYPGQNVTASTSTSLASATATTSSEWPGRTSSPNSDSNFGNFDLDQMPFDPLSPYPRLLRMLERRVPNDEPVKCFKYAMNRHGKISPEFYPNGDLMSIDVNETSNTKHRADLTPDSYNSENPNNKRDHDSETSSIAPRDALEFTPCGCLWSQ</sequence>
<name>A0A162M576_9HYPO</name>
<dbReference type="EMBL" id="AZHA01000002">
    <property type="protein sequence ID" value="OAA51000.1"/>
    <property type="molecule type" value="Genomic_DNA"/>
</dbReference>
<evidence type="ECO:0000313" key="4">
    <source>
        <dbReference type="EMBL" id="OAA51000.1"/>
    </source>
</evidence>
<keyword evidence="2" id="KW-1133">Transmembrane helix</keyword>
<dbReference type="AlphaFoldDB" id="A0A162M576"/>
<feature type="region of interest" description="Disordered" evidence="1">
    <location>
        <begin position="381"/>
        <end position="410"/>
    </location>
</feature>
<feature type="compositionally biased region" description="Polar residues" evidence="1">
    <location>
        <begin position="620"/>
        <end position="631"/>
    </location>
</feature>
<feature type="region of interest" description="Disordered" evidence="1">
    <location>
        <begin position="42"/>
        <end position="170"/>
    </location>
</feature>
<reference evidence="4 5" key="1">
    <citation type="journal article" date="2016" name="Genome Biol. Evol.">
        <title>Divergent and convergent evolution of fungal pathogenicity.</title>
        <authorList>
            <person name="Shang Y."/>
            <person name="Xiao G."/>
            <person name="Zheng P."/>
            <person name="Cen K."/>
            <person name="Zhan S."/>
            <person name="Wang C."/>
        </authorList>
    </citation>
    <scope>NUCLEOTIDE SEQUENCE [LARGE SCALE GENOMIC DNA]</scope>
    <source>
        <strain evidence="4 5">RCEF 3172</strain>
    </source>
</reference>
<keyword evidence="2" id="KW-0472">Membrane</keyword>
<dbReference type="PANTHER" id="PTHR42078:SF1">
    <property type="entry name" value="GLUCAN 1, 4-ALPHA-GLUCOSIDASE"/>
    <property type="match status" value="1"/>
</dbReference>
<evidence type="ECO:0000256" key="2">
    <source>
        <dbReference type="SAM" id="Phobius"/>
    </source>
</evidence>
<feature type="region of interest" description="Disordered" evidence="1">
    <location>
        <begin position="284"/>
        <end position="339"/>
    </location>
</feature>
<feature type="compositionally biased region" description="Basic residues" evidence="1">
    <location>
        <begin position="305"/>
        <end position="314"/>
    </location>
</feature>
<feature type="region of interest" description="Disordered" evidence="1">
    <location>
        <begin position="1"/>
        <end position="30"/>
    </location>
</feature>
<evidence type="ECO:0000256" key="1">
    <source>
        <dbReference type="SAM" id="MobiDB-lite"/>
    </source>
</evidence>
<feature type="region of interest" description="Disordered" evidence="1">
    <location>
        <begin position="249"/>
        <end position="271"/>
    </location>
</feature>